<keyword evidence="2" id="KW-1185">Reference proteome</keyword>
<organism evidence="1 2">
    <name type="scientific">Fasciolopsis buskii</name>
    <dbReference type="NCBI Taxonomy" id="27845"/>
    <lineage>
        <taxon>Eukaryota</taxon>
        <taxon>Metazoa</taxon>
        <taxon>Spiralia</taxon>
        <taxon>Lophotrochozoa</taxon>
        <taxon>Platyhelminthes</taxon>
        <taxon>Trematoda</taxon>
        <taxon>Digenea</taxon>
        <taxon>Plagiorchiida</taxon>
        <taxon>Echinostomata</taxon>
        <taxon>Echinostomatoidea</taxon>
        <taxon>Fasciolidae</taxon>
        <taxon>Fasciolopsis</taxon>
    </lineage>
</organism>
<dbReference type="AlphaFoldDB" id="A0A8E0VKW8"/>
<evidence type="ECO:0000313" key="1">
    <source>
        <dbReference type="EMBL" id="KAA0194001.1"/>
    </source>
</evidence>
<sequence length="152" mass="17587">MVRLTFYEQRGCPCKQVVKENGRAFWIAFHETDSWPFPTSGMRWYLRFFTFSSRWCRVTQISCGGTKKHSTIARAKFVDPNSALIVTGRFGNDVAAQRDYPHFCLYLSTKVTDTEFHNGSILSGSLQRGNRRRGVWETTHYAFVKRTETGNN</sequence>
<name>A0A8E0VKW8_9TREM</name>
<dbReference type="EMBL" id="LUCM01004676">
    <property type="protein sequence ID" value="KAA0194001.1"/>
    <property type="molecule type" value="Genomic_DNA"/>
</dbReference>
<gene>
    <name evidence="1" type="ORF">FBUS_02912</name>
</gene>
<accession>A0A8E0VKW8</accession>
<protein>
    <submittedName>
        <fullName evidence="1">Uncharacterized protein</fullName>
    </submittedName>
</protein>
<evidence type="ECO:0000313" key="2">
    <source>
        <dbReference type="Proteomes" id="UP000728185"/>
    </source>
</evidence>
<comment type="caution">
    <text evidence="1">The sequence shown here is derived from an EMBL/GenBank/DDBJ whole genome shotgun (WGS) entry which is preliminary data.</text>
</comment>
<reference evidence="1" key="1">
    <citation type="submission" date="2019-05" db="EMBL/GenBank/DDBJ databases">
        <title>Annotation for the trematode Fasciolopsis buski.</title>
        <authorList>
            <person name="Choi Y.-J."/>
        </authorList>
    </citation>
    <scope>NUCLEOTIDE SEQUENCE</scope>
    <source>
        <strain evidence="1">HT</strain>
        <tissue evidence="1">Whole worm</tissue>
    </source>
</reference>
<proteinExistence type="predicted"/>
<dbReference type="Proteomes" id="UP000728185">
    <property type="component" value="Unassembled WGS sequence"/>
</dbReference>
<dbReference type="OrthoDB" id="9974612at2759"/>